<feature type="transmembrane region" description="Helical" evidence="7">
    <location>
        <begin position="442"/>
        <end position="463"/>
    </location>
</feature>
<dbReference type="PANTHER" id="PTHR11819">
    <property type="entry name" value="SOLUTE CARRIER FAMILY 5"/>
    <property type="match status" value="1"/>
</dbReference>
<reference evidence="8 9" key="1">
    <citation type="journal article" date="2014" name="Nature">
        <title>An environmental bacterial taxon with a large and distinct metabolic repertoire.</title>
        <authorList>
            <person name="Wilson M.C."/>
            <person name="Mori T."/>
            <person name="Ruckert C."/>
            <person name="Uria A.R."/>
            <person name="Helf M.J."/>
            <person name="Takada K."/>
            <person name="Gernert C."/>
            <person name="Steffens U.A."/>
            <person name="Heycke N."/>
            <person name="Schmitt S."/>
            <person name="Rinke C."/>
            <person name="Helfrich E.J."/>
            <person name="Brachmann A.O."/>
            <person name="Gurgui C."/>
            <person name="Wakimoto T."/>
            <person name="Kracht M."/>
            <person name="Crusemann M."/>
            <person name="Hentschel U."/>
            <person name="Abe I."/>
            <person name="Matsunaga S."/>
            <person name="Kalinowski J."/>
            <person name="Takeyama H."/>
            <person name="Piel J."/>
        </authorList>
    </citation>
    <scope>NUCLEOTIDE SEQUENCE [LARGE SCALE GENOMIC DNA]</scope>
    <source>
        <strain evidence="9">TSY2</strain>
    </source>
</reference>
<dbReference type="InterPro" id="IPR038377">
    <property type="entry name" value="Na/Glc_symporter_sf"/>
</dbReference>
<feature type="transmembrane region" description="Helical" evidence="7">
    <location>
        <begin position="44"/>
        <end position="70"/>
    </location>
</feature>
<name>W4M2G1_9BACT</name>
<evidence type="ECO:0000256" key="2">
    <source>
        <dbReference type="ARBA" id="ARBA00006434"/>
    </source>
</evidence>
<dbReference type="InterPro" id="IPR001734">
    <property type="entry name" value="Na/solute_symporter"/>
</dbReference>
<feature type="transmembrane region" description="Helical" evidence="7">
    <location>
        <begin position="6"/>
        <end position="24"/>
    </location>
</feature>
<feature type="transmembrane region" description="Helical" evidence="7">
    <location>
        <begin position="182"/>
        <end position="204"/>
    </location>
</feature>
<comment type="similarity">
    <text evidence="2 6">Belongs to the sodium:solute symporter (SSF) (TC 2.A.21) family.</text>
</comment>
<evidence type="ECO:0000256" key="5">
    <source>
        <dbReference type="ARBA" id="ARBA00023136"/>
    </source>
</evidence>
<dbReference type="AlphaFoldDB" id="W4M2G1"/>
<proteinExistence type="inferred from homology"/>
<feature type="transmembrane region" description="Helical" evidence="7">
    <location>
        <begin position="211"/>
        <end position="229"/>
    </location>
</feature>
<dbReference type="PANTHER" id="PTHR11819:SF77">
    <property type="entry name" value="SODIUM_GLUCOSE COTRANSPORT PROTEIN"/>
    <property type="match status" value="1"/>
</dbReference>
<dbReference type="Gene3D" id="1.20.1730.10">
    <property type="entry name" value="Sodium/glucose cotransporter"/>
    <property type="match status" value="1"/>
</dbReference>
<feature type="transmembrane region" description="Helical" evidence="7">
    <location>
        <begin position="76"/>
        <end position="95"/>
    </location>
</feature>
<feature type="transmembrane region" description="Helical" evidence="7">
    <location>
        <begin position="356"/>
        <end position="382"/>
    </location>
</feature>
<dbReference type="GO" id="GO:0005886">
    <property type="term" value="C:plasma membrane"/>
    <property type="evidence" value="ECO:0007669"/>
    <property type="project" value="TreeGrafter"/>
</dbReference>
<organism evidence="8 9">
    <name type="scientific">Candidatus Entotheonella gemina</name>
    <dbReference type="NCBI Taxonomy" id="1429439"/>
    <lineage>
        <taxon>Bacteria</taxon>
        <taxon>Pseudomonadati</taxon>
        <taxon>Nitrospinota/Tectimicrobiota group</taxon>
        <taxon>Candidatus Tectimicrobiota</taxon>
        <taxon>Candidatus Entotheonellia</taxon>
        <taxon>Candidatus Entotheonellales</taxon>
        <taxon>Candidatus Entotheonellaceae</taxon>
        <taxon>Candidatus Entotheonella</taxon>
    </lineage>
</organism>
<feature type="transmembrane region" description="Helical" evidence="7">
    <location>
        <begin position="309"/>
        <end position="336"/>
    </location>
</feature>
<dbReference type="HOGENOM" id="CLU_019510_0_0_7"/>
<dbReference type="Proteomes" id="UP000019140">
    <property type="component" value="Unassembled WGS sequence"/>
</dbReference>
<feature type="transmembrane region" description="Helical" evidence="7">
    <location>
        <begin position="258"/>
        <end position="277"/>
    </location>
</feature>
<dbReference type="PROSITE" id="PS50283">
    <property type="entry name" value="NA_SOLUT_SYMP_3"/>
    <property type="match status" value="1"/>
</dbReference>
<feature type="transmembrane region" description="Helical" evidence="7">
    <location>
        <begin position="581"/>
        <end position="602"/>
    </location>
</feature>
<protein>
    <recommendedName>
        <fullName evidence="10">Sodium:proline symporter</fullName>
    </recommendedName>
</protein>
<evidence type="ECO:0000256" key="3">
    <source>
        <dbReference type="ARBA" id="ARBA00022692"/>
    </source>
</evidence>
<evidence type="ECO:0000256" key="6">
    <source>
        <dbReference type="RuleBase" id="RU362091"/>
    </source>
</evidence>
<evidence type="ECO:0000256" key="1">
    <source>
        <dbReference type="ARBA" id="ARBA00004141"/>
    </source>
</evidence>
<dbReference type="EMBL" id="AZHX01001289">
    <property type="protein sequence ID" value="ETX04156.1"/>
    <property type="molecule type" value="Genomic_DNA"/>
</dbReference>
<comment type="subcellular location">
    <subcellularLocation>
        <location evidence="1">Membrane</location>
        <topology evidence="1">Multi-pass membrane protein</topology>
    </subcellularLocation>
</comment>
<feature type="transmembrane region" description="Helical" evidence="7">
    <location>
        <begin position="557"/>
        <end position="575"/>
    </location>
</feature>
<evidence type="ECO:0000256" key="7">
    <source>
        <dbReference type="SAM" id="Phobius"/>
    </source>
</evidence>
<dbReference type="PATRIC" id="fig|1429439.4.peg.5160"/>
<accession>W4M2G1</accession>
<keyword evidence="9" id="KW-1185">Reference proteome</keyword>
<evidence type="ECO:0008006" key="10">
    <source>
        <dbReference type="Google" id="ProtNLM"/>
    </source>
</evidence>
<dbReference type="CDD" id="cd11477">
    <property type="entry name" value="SLC5sbd_u1"/>
    <property type="match status" value="1"/>
</dbReference>
<comment type="caution">
    <text evidence="8">The sequence shown here is derived from an EMBL/GenBank/DDBJ whole genome shotgun (WGS) entry which is preliminary data.</text>
</comment>
<feature type="transmembrane region" description="Helical" evidence="7">
    <location>
        <begin position="417"/>
        <end position="436"/>
    </location>
</feature>
<evidence type="ECO:0000313" key="8">
    <source>
        <dbReference type="EMBL" id="ETX04156.1"/>
    </source>
</evidence>
<feature type="transmembrane region" description="Helical" evidence="7">
    <location>
        <begin position="472"/>
        <end position="491"/>
    </location>
</feature>
<feature type="transmembrane region" description="Helical" evidence="7">
    <location>
        <begin position="130"/>
        <end position="152"/>
    </location>
</feature>
<sequence>MLHVQDWLIIGLYMALALGVGLTMRKRAGTNRTSYFLAGRSLPWWLVGSSMAATTFAADTPLAVTGIIAGKGLSGNWLWLPVMGIHAAVFVVFAANWSRSGVVTDAELIHLRYSGLSASILRQCRALLQLLSNCVVLGWVLRAMVKIASPFFHWEQWLPSLMQWLTPLWPQGTALGTPSEGLTIIVLLLIVGCYSSLGGLHGVILTDMVQLGLALLGSFWLAFQAWQAVDGRAGLLTGLERLYGDQHLYLDLFPTPGAGWLGAVGISAGLFGFYIIVQSFSNLSADGGGYFMQRLNAARSPRDAQQGALLFLIIHYLTRIWPWFVVGLAALVLLPIGKETESLSNLGALVATDREMAWPVLMAHLLGPGWLGVVLMSLLAAFMSTVDTHINWGASYIVNDIWLVLRPTASDREQIRMARTAVLVFVLLAILVSFQIDTIEQAWKWLAMLGAALGLPTILRWLWWRINASGEIVAMLCGMITGSALALWSPLPYELRLIAIAAASAIGLLAGIMFGPPTDRTHLQRFVDQVQPLGCWPMRAQSGVASRRALAQACSRWAAIVAGTFLLLFTGYQLLFTGRWWQPLTMGLVALVCLWFGMTGAMKREG</sequence>
<dbReference type="GO" id="GO:0005412">
    <property type="term" value="F:D-glucose:sodium symporter activity"/>
    <property type="evidence" value="ECO:0007669"/>
    <property type="project" value="TreeGrafter"/>
</dbReference>
<dbReference type="Pfam" id="PF00474">
    <property type="entry name" value="SSF"/>
    <property type="match status" value="2"/>
</dbReference>
<keyword evidence="4 7" id="KW-1133">Transmembrane helix</keyword>
<gene>
    <name evidence="8" type="ORF">ETSY2_30410</name>
</gene>
<keyword evidence="5 7" id="KW-0472">Membrane</keyword>
<keyword evidence="3 7" id="KW-0812">Transmembrane</keyword>
<evidence type="ECO:0000256" key="4">
    <source>
        <dbReference type="ARBA" id="ARBA00022989"/>
    </source>
</evidence>
<evidence type="ECO:0000313" key="9">
    <source>
        <dbReference type="Proteomes" id="UP000019140"/>
    </source>
</evidence>
<feature type="transmembrane region" description="Helical" evidence="7">
    <location>
        <begin position="497"/>
        <end position="515"/>
    </location>
</feature>